<accession>A3I385</accession>
<dbReference type="OrthoDB" id="835919at2"/>
<dbReference type="EMBL" id="AAXU02000001">
    <property type="protein sequence ID" value="EAZ79111.1"/>
    <property type="molecule type" value="Genomic_DNA"/>
</dbReference>
<keyword evidence="1 2" id="KW-0732">Signal</keyword>
<dbReference type="RefSeq" id="WP_008202387.1">
    <property type="nucleotide sequence ID" value="NZ_CM001023.1"/>
</dbReference>
<dbReference type="Proteomes" id="UP000003919">
    <property type="component" value="Unassembled WGS sequence"/>
</dbReference>
<dbReference type="Pfam" id="PF09865">
    <property type="entry name" value="DUF2092"/>
    <property type="match status" value="1"/>
</dbReference>
<dbReference type="AlphaFoldDB" id="A3I385"/>
<reference evidence="3 4" key="1">
    <citation type="journal article" date="2011" name="J. Bacteriol.">
        <title>Complete genome sequence of Algoriphagus sp. PR1, bacterial prey of a colony-forming choanoflagellate.</title>
        <authorList>
            <person name="Alegado R.A."/>
            <person name="Ferriera S."/>
            <person name="Nusbaum C."/>
            <person name="Young S.K."/>
            <person name="Zeng Q."/>
            <person name="Imamovic A."/>
            <person name="Fairclough S.R."/>
            <person name="King N."/>
        </authorList>
    </citation>
    <scope>NUCLEOTIDE SEQUENCE [LARGE SCALE GENOMIC DNA]</scope>
    <source>
        <strain evidence="3 4">PR1</strain>
    </source>
</reference>
<name>A3I385_9BACT</name>
<evidence type="ECO:0000256" key="2">
    <source>
        <dbReference type="SAM" id="SignalP"/>
    </source>
</evidence>
<sequence length="243" mass="27887">MLKKLCFWCLFILPFSIAYAQEKKVDSTAVLILDRMSSIFGELKSLGFTSNISKDVVYAEDFFIKVFSESKVKLKGPDKFSVRVKGENKEDVYSYNGEQVIYYSYKNNIFSAADAPDNLIETIDWLYDDFGIELTTADFLYPSFSSDFLKEMDVVEMLGISRIGDKSAFHIAGSNSAMTVQLWISDDVYFLPMKILITYLDGPYAHQFQTDFSDWEINPDYPDSIFEFLPPPNATQITWMSQN</sequence>
<dbReference type="InterPro" id="IPR029046">
    <property type="entry name" value="LolA/LolB/LppX"/>
</dbReference>
<feature type="chain" id="PRO_5002652935" description="DUF2092 domain-containing protein" evidence="2">
    <location>
        <begin position="21"/>
        <end position="243"/>
    </location>
</feature>
<feature type="signal peptide" evidence="2">
    <location>
        <begin position="1"/>
        <end position="20"/>
    </location>
</feature>
<keyword evidence="4" id="KW-1185">Reference proteome</keyword>
<dbReference type="STRING" id="388413.ALPR1_17318"/>
<dbReference type="Gene3D" id="2.50.20.10">
    <property type="entry name" value="Lipoprotein localisation LolA/LolB/LppX"/>
    <property type="match status" value="1"/>
</dbReference>
<dbReference type="InterPro" id="IPR019207">
    <property type="entry name" value="DUF2092"/>
</dbReference>
<gene>
    <name evidence="3" type="ORF">ALPR1_17318</name>
</gene>
<evidence type="ECO:0000256" key="1">
    <source>
        <dbReference type="ARBA" id="ARBA00022729"/>
    </source>
</evidence>
<evidence type="ECO:0000313" key="3">
    <source>
        <dbReference type="EMBL" id="EAZ79111.1"/>
    </source>
</evidence>
<dbReference type="eggNOG" id="COG3900">
    <property type="taxonomic scope" value="Bacteria"/>
</dbReference>
<proteinExistence type="predicted"/>
<dbReference type="HOGENOM" id="CLU_074811_2_0_10"/>
<dbReference type="SUPFAM" id="SSF89392">
    <property type="entry name" value="Prokaryotic lipoproteins and lipoprotein localization factors"/>
    <property type="match status" value="1"/>
</dbReference>
<organism evidence="3 4">
    <name type="scientific">Algoriphagus machipongonensis</name>
    <dbReference type="NCBI Taxonomy" id="388413"/>
    <lineage>
        <taxon>Bacteria</taxon>
        <taxon>Pseudomonadati</taxon>
        <taxon>Bacteroidota</taxon>
        <taxon>Cytophagia</taxon>
        <taxon>Cytophagales</taxon>
        <taxon>Cyclobacteriaceae</taxon>
        <taxon>Algoriphagus</taxon>
    </lineage>
</organism>
<comment type="caution">
    <text evidence="3">The sequence shown here is derived from an EMBL/GenBank/DDBJ whole genome shotgun (WGS) entry which is preliminary data.</text>
</comment>
<protein>
    <recommendedName>
        <fullName evidence="5">DUF2092 domain-containing protein</fullName>
    </recommendedName>
</protein>
<evidence type="ECO:0008006" key="5">
    <source>
        <dbReference type="Google" id="ProtNLM"/>
    </source>
</evidence>
<evidence type="ECO:0000313" key="4">
    <source>
        <dbReference type="Proteomes" id="UP000003919"/>
    </source>
</evidence>